<name>A7IV84_PBCVM</name>
<evidence type="ECO:0000256" key="1">
    <source>
        <dbReference type="SAM" id="MobiDB-lite"/>
    </source>
</evidence>
<evidence type="ECO:0000313" key="2">
    <source>
        <dbReference type="EMBL" id="ABT14258.1"/>
    </source>
</evidence>
<evidence type="ECO:0000313" key="3">
    <source>
        <dbReference type="Proteomes" id="UP000246715"/>
    </source>
</evidence>
<gene>
    <name evidence="2" type="primary">M704R</name>
    <name evidence="2" type="ORF">MT325_M704R</name>
</gene>
<protein>
    <submittedName>
        <fullName evidence="2">Uncharacterized protein M704R</fullName>
    </submittedName>
</protein>
<accession>A7IV84</accession>
<organismHost>
    <name type="scientific">Paramecium bursaria</name>
    <dbReference type="NCBI Taxonomy" id="74790"/>
</organismHost>
<reference evidence="2 3" key="1">
    <citation type="journal article" date="2007" name="Virology">
        <title>Sequence and annotation of the 314-kb MT325 and the 321-kb FR483 viruses that infect Chlorella Pbi.</title>
        <authorList>
            <person name="Fitzgerald L.A."/>
            <person name="Graves M.V."/>
            <person name="Li X."/>
            <person name="Feldblyum T."/>
            <person name="Hartigan J."/>
            <person name="Van Etten J.L."/>
        </authorList>
    </citation>
    <scope>NUCLEOTIDE SEQUENCE [LARGE SCALE GENOMIC DNA]</scope>
    <source>
        <strain evidence="2 3">MT325</strain>
    </source>
</reference>
<dbReference type="EMBL" id="DQ491001">
    <property type="protein sequence ID" value="ABT14258.1"/>
    <property type="molecule type" value="Genomic_DNA"/>
</dbReference>
<feature type="region of interest" description="Disordered" evidence="1">
    <location>
        <begin position="1"/>
        <end position="21"/>
    </location>
</feature>
<sequence>MLAITKNRSKQSTASVKFTSKPKKTKKTVQVIQRPVYFPVAQQIQQTPQASPGVQNQLTETTFRQYLSGFVGILPKDLPGTTGKRLRYAIDTVDANGRILSTQYRLGGWVKSVSPDLSSVILFNPYAKKSWTLRIPQPANKRLRLYFAGKGADGDSAVIRSLINKLQNGQLHISRR</sequence>
<organism evidence="2 3">
    <name type="scientific">Paramecium bursaria Chlorella virus MT325</name>
    <name type="common">PBCV-MT325</name>
    <dbReference type="NCBI Taxonomy" id="346932"/>
    <lineage>
        <taxon>Viruses</taxon>
        <taxon>Varidnaviria</taxon>
        <taxon>Bamfordvirae</taxon>
        <taxon>Nucleocytoviricota</taxon>
        <taxon>Megaviricetes</taxon>
        <taxon>Algavirales</taxon>
        <taxon>Phycodnaviridae</taxon>
        <taxon>Chlorovirus</taxon>
        <taxon>Chlorovirus conductrix</taxon>
        <taxon>Paramecium bursaria Chlorella virus A1</taxon>
    </lineage>
</organism>
<proteinExistence type="predicted"/>
<dbReference type="Proteomes" id="UP000246715">
    <property type="component" value="Segment"/>
</dbReference>